<proteinExistence type="predicted"/>
<feature type="region of interest" description="Disordered" evidence="2">
    <location>
        <begin position="1"/>
        <end position="58"/>
    </location>
</feature>
<evidence type="ECO:0000313" key="4">
    <source>
        <dbReference type="Proteomes" id="UP000756921"/>
    </source>
</evidence>
<feature type="compositionally biased region" description="Low complexity" evidence="2">
    <location>
        <begin position="179"/>
        <end position="196"/>
    </location>
</feature>
<comment type="caution">
    <text evidence="3">The sequence shown here is derived from an EMBL/GenBank/DDBJ whole genome shotgun (WGS) entry which is preliminary data.</text>
</comment>
<dbReference type="EMBL" id="WJXW01000015">
    <property type="protein sequence ID" value="KAF9730164.1"/>
    <property type="molecule type" value="Genomic_DNA"/>
</dbReference>
<keyword evidence="4" id="KW-1185">Reference proteome</keyword>
<dbReference type="Proteomes" id="UP000756921">
    <property type="component" value="Unassembled WGS sequence"/>
</dbReference>
<accession>A0A9P6KL63</accession>
<protein>
    <submittedName>
        <fullName evidence="3">Uncharacterized protein</fullName>
    </submittedName>
</protein>
<feature type="compositionally biased region" description="Polar residues" evidence="2">
    <location>
        <begin position="1"/>
        <end position="10"/>
    </location>
</feature>
<dbReference type="AlphaFoldDB" id="A0A9P6KL63"/>
<feature type="compositionally biased region" description="Polar residues" evidence="2">
    <location>
        <begin position="140"/>
        <end position="149"/>
    </location>
</feature>
<name>A0A9P6KL63_9PLEO</name>
<dbReference type="OrthoDB" id="3809996at2759"/>
<evidence type="ECO:0000256" key="1">
    <source>
        <dbReference type="SAM" id="Coils"/>
    </source>
</evidence>
<sequence>MDFQDLTASDTGDIFGTNFSGKLTHSFSPGPLPGNFPTQQASSATRDGRPDAQTAPESHEIVQAVHELTKVEYARGQRQDQQLKDIQQEIEALKERVQAVEALVGSSGTKGALEALAKQMNALRLQLNSSFRRSNPLPPSSSAQNTQGARSGHVPVPETAPRDPVERSALPPQQGEVPQDFQQMLRFLQQQQQQHQSSPTGLPFPG</sequence>
<organism evidence="3 4">
    <name type="scientific">Paraphaeosphaeria minitans</name>
    <dbReference type="NCBI Taxonomy" id="565426"/>
    <lineage>
        <taxon>Eukaryota</taxon>
        <taxon>Fungi</taxon>
        <taxon>Dikarya</taxon>
        <taxon>Ascomycota</taxon>
        <taxon>Pezizomycotina</taxon>
        <taxon>Dothideomycetes</taxon>
        <taxon>Pleosporomycetidae</taxon>
        <taxon>Pleosporales</taxon>
        <taxon>Massarineae</taxon>
        <taxon>Didymosphaeriaceae</taxon>
        <taxon>Paraphaeosphaeria</taxon>
    </lineage>
</organism>
<evidence type="ECO:0000256" key="2">
    <source>
        <dbReference type="SAM" id="MobiDB-lite"/>
    </source>
</evidence>
<feature type="region of interest" description="Disordered" evidence="2">
    <location>
        <begin position="131"/>
        <end position="206"/>
    </location>
</feature>
<gene>
    <name evidence="3" type="ORF">PMIN01_12097</name>
</gene>
<feature type="coiled-coil region" evidence="1">
    <location>
        <begin position="76"/>
        <end position="103"/>
    </location>
</feature>
<feature type="compositionally biased region" description="Polar residues" evidence="2">
    <location>
        <begin position="17"/>
        <end position="27"/>
    </location>
</feature>
<keyword evidence="1" id="KW-0175">Coiled coil</keyword>
<feature type="compositionally biased region" description="Polar residues" evidence="2">
    <location>
        <begin position="36"/>
        <end position="45"/>
    </location>
</feature>
<evidence type="ECO:0000313" key="3">
    <source>
        <dbReference type="EMBL" id="KAF9730164.1"/>
    </source>
</evidence>
<reference evidence="3" key="1">
    <citation type="journal article" date="2020" name="Mol. Plant Microbe Interact.">
        <title>Genome Sequence of the Biocontrol Agent Coniothyrium minitans strain Conio (IMI 134523).</title>
        <authorList>
            <person name="Patel D."/>
            <person name="Shittu T.A."/>
            <person name="Baroncelli R."/>
            <person name="Muthumeenakshi S."/>
            <person name="Osborne T.H."/>
            <person name="Janganan T.K."/>
            <person name="Sreenivasaprasad S."/>
        </authorList>
    </citation>
    <scope>NUCLEOTIDE SEQUENCE</scope>
    <source>
        <strain evidence="3">Conio</strain>
    </source>
</reference>